<feature type="compositionally biased region" description="Polar residues" evidence="2">
    <location>
        <begin position="278"/>
        <end position="293"/>
    </location>
</feature>
<feature type="region of interest" description="Disordered" evidence="2">
    <location>
        <begin position="665"/>
        <end position="717"/>
    </location>
</feature>
<feature type="coiled-coil region" evidence="1">
    <location>
        <begin position="544"/>
        <end position="571"/>
    </location>
</feature>
<evidence type="ECO:0000313" key="4">
    <source>
        <dbReference type="Proteomes" id="UP000749293"/>
    </source>
</evidence>
<dbReference type="AlphaFoldDB" id="A0A9P4YYU7"/>
<evidence type="ECO:0000256" key="2">
    <source>
        <dbReference type="SAM" id="MobiDB-lite"/>
    </source>
</evidence>
<feature type="region of interest" description="Disordered" evidence="2">
    <location>
        <begin position="160"/>
        <end position="310"/>
    </location>
</feature>
<feature type="region of interest" description="Disordered" evidence="2">
    <location>
        <begin position="450"/>
        <end position="488"/>
    </location>
</feature>
<gene>
    <name evidence="3" type="ORF">GMORB2_6225</name>
</gene>
<feature type="compositionally biased region" description="Polar residues" evidence="2">
    <location>
        <begin position="170"/>
        <end position="182"/>
    </location>
</feature>
<dbReference type="Proteomes" id="UP000749293">
    <property type="component" value="Unassembled WGS sequence"/>
</dbReference>
<keyword evidence="4" id="KW-1185">Reference proteome</keyword>
<dbReference type="RefSeq" id="XP_035322176.1">
    <property type="nucleotide sequence ID" value="XM_035468195.1"/>
</dbReference>
<organism evidence="3 4">
    <name type="scientific">Geosmithia morbida</name>
    <dbReference type="NCBI Taxonomy" id="1094350"/>
    <lineage>
        <taxon>Eukaryota</taxon>
        <taxon>Fungi</taxon>
        <taxon>Dikarya</taxon>
        <taxon>Ascomycota</taxon>
        <taxon>Pezizomycotina</taxon>
        <taxon>Sordariomycetes</taxon>
        <taxon>Hypocreomycetidae</taxon>
        <taxon>Hypocreales</taxon>
        <taxon>Bionectriaceae</taxon>
        <taxon>Geosmithia</taxon>
    </lineage>
</organism>
<feature type="region of interest" description="Disordered" evidence="2">
    <location>
        <begin position="621"/>
        <end position="651"/>
    </location>
</feature>
<comment type="caution">
    <text evidence="3">The sequence shown here is derived from an EMBL/GenBank/DDBJ whole genome shotgun (WGS) entry which is preliminary data.</text>
</comment>
<evidence type="ECO:0000256" key="1">
    <source>
        <dbReference type="SAM" id="Coils"/>
    </source>
</evidence>
<evidence type="ECO:0000313" key="3">
    <source>
        <dbReference type="EMBL" id="KAF4123524.1"/>
    </source>
</evidence>
<feature type="compositionally biased region" description="Polar residues" evidence="2">
    <location>
        <begin position="222"/>
        <end position="244"/>
    </location>
</feature>
<feature type="compositionally biased region" description="Polar residues" evidence="2">
    <location>
        <begin position="675"/>
        <end position="701"/>
    </location>
</feature>
<dbReference type="OrthoDB" id="5428925at2759"/>
<accession>A0A9P4YYU7</accession>
<feature type="compositionally biased region" description="Polar residues" evidence="2">
    <location>
        <begin position="629"/>
        <end position="649"/>
    </location>
</feature>
<proteinExistence type="predicted"/>
<dbReference type="GeneID" id="55972450"/>
<sequence>MKAAWKTSHAPDGRMSSPANMDRDHRSIRGRISGPIPIASSIDSDTLADLPLPPDAAVARTLTPPMLVEDNDESPDRTPERNNMPSTPPSVLSRHIHIAHDSKPSSRASNAIRDVHPPRVIHQMDQSSATIRASMTSNGTAETFEDKPQRSRSMLRGAIGKLFGRRKKSVSQITPSVKSSYRQPPETSPPHRRSKSEAVPGMNQKGPLSRERPVSVPLQELTEPTRSSPTGSGRLQNVDSTRTSYGAGRNFSRGRASTSPFRPLETRPGEPTGLTPRPASSSGRINKGQSQVENPEEIGRAITMDSTGLKRRSRSLSVLFDSDGGANEKVGVENDIRYWRKSYESVDRSQLSTAHQDDGNHVIQPVEEAGMDRDMNVQVEDVNAEVEDIDMEVEAPPPEAHTETANPIFDMSCINELSGTKLTQAANTQTTMLNIERRLVQLEQDVADLSQSQNQPDLDPDQSPGKGSSAERNKRNRTLPLRDSDSSALWYNDSQTAASVANSTSTGRPPSISTIRGAARATSMTRDINGPFTVDHYATLISLLETERSAREALEDKVRGLNNQVMLLSKAIDAASRGGLGKASKMSLGSVFNDDDDGGVGVDGHDDEQHGYRTIPTTRLAGKRVRHSGSASSSHMANHSEAESSINTLENDESASYYATPYEYEDDAEDDGRQNYGNVNGTTKADRTMSLSQLTMKSPAQVTHDPLPSDGWPRIFV</sequence>
<name>A0A9P4YYU7_9HYPO</name>
<dbReference type="EMBL" id="JAANYQ010000006">
    <property type="protein sequence ID" value="KAF4123524.1"/>
    <property type="molecule type" value="Genomic_DNA"/>
</dbReference>
<feature type="region of interest" description="Disordered" evidence="2">
    <location>
        <begin position="1"/>
        <end position="115"/>
    </location>
</feature>
<protein>
    <submittedName>
        <fullName evidence="3">Uncharacterized protein</fullName>
    </submittedName>
</protein>
<keyword evidence="1" id="KW-0175">Coiled coil</keyword>
<reference evidence="3" key="1">
    <citation type="submission" date="2020-03" db="EMBL/GenBank/DDBJ databases">
        <title>Site-based positive gene gene selection in Geosmithia morbida across the United States reveals a broad range of putative effectors and factors for local host and environmental adapation.</title>
        <authorList>
            <person name="Onufrak A."/>
            <person name="Murdoch R.W."/>
            <person name="Gazis R."/>
            <person name="Huff M."/>
            <person name="Staton M."/>
            <person name="Klingeman W."/>
            <person name="Hadziabdic D."/>
        </authorList>
    </citation>
    <scope>NUCLEOTIDE SEQUENCE</scope>
    <source>
        <strain evidence="3">1262</strain>
    </source>
</reference>